<organism evidence="1 2">
    <name type="scientific">Aphanizomenon flos-aquae WA102</name>
    <dbReference type="NCBI Taxonomy" id="1710896"/>
    <lineage>
        <taxon>Bacteria</taxon>
        <taxon>Bacillati</taxon>
        <taxon>Cyanobacteriota</taxon>
        <taxon>Cyanophyceae</taxon>
        <taxon>Nostocales</taxon>
        <taxon>Aphanizomenonaceae</taxon>
        <taxon>Aphanizomenon</taxon>
    </lineage>
</organism>
<dbReference type="AlphaFoldDB" id="A0A1B7W6H4"/>
<protein>
    <submittedName>
        <fullName evidence="1">Uncharacterized protein</fullName>
    </submittedName>
</protein>
<dbReference type="Proteomes" id="UP000092093">
    <property type="component" value="Unassembled WGS sequence"/>
</dbReference>
<sequence>MFFLFFSARVSHSVGAPHRGEAARGHKTEEKSIVMLGRVSLRAVELAVCFRGRVPRAQGFWLLWDVSSAPVPVRGSVLSASLQLLPVLSPFSKAVCKYRMYVDHKINRKKA</sequence>
<reference evidence="1 2" key="1">
    <citation type="submission" date="2015-09" db="EMBL/GenBank/DDBJ databases">
        <title>Aphanizomenon flos-aquae WA102.</title>
        <authorList>
            <person name="Driscoll C."/>
        </authorList>
    </citation>
    <scope>NUCLEOTIDE SEQUENCE [LARGE SCALE GENOMIC DNA]</scope>
    <source>
        <strain evidence="1">WA102</strain>
    </source>
</reference>
<evidence type="ECO:0000313" key="2">
    <source>
        <dbReference type="Proteomes" id="UP000092093"/>
    </source>
</evidence>
<gene>
    <name evidence="1" type="ORF">AN484_27780</name>
</gene>
<accession>A0A1B7W6H4</accession>
<proteinExistence type="predicted"/>
<evidence type="ECO:0000313" key="1">
    <source>
        <dbReference type="EMBL" id="OBQ32636.1"/>
    </source>
</evidence>
<dbReference type="EMBL" id="LJOW01000756">
    <property type="protein sequence ID" value="OBQ32636.1"/>
    <property type="molecule type" value="Genomic_DNA"/>
</dbReference>
<name>A0A1B7W6H4_APHFL</name>
<comment type="caution">
    <text evidence="1">The sequence shown here is derived from an EMBL/GenBank/DDBJ whole genome shotgun (WGS) entry which is preliminary data.</text>
</comment>